<protein>
    <submittedName>
        <fullName evidence="5">AAA family ATPase</fullName>
    </submittedName>
</protein>
<dbReference type="AlphaFoldDB" id="A0A3G4VLA9"/>
<dbReference type="Pfam" id="PF12556">
    <property type="entry name" value="CobS_N"/>
    <property type="match status" value="1"/>
</dbReference>
<accession>A0A3G4VLA9</accession>
<evidence type="ECO:0000256" key="1">
    <source>
        <dbReference type="ARBA" id="ARBA00022741"/>
    </source>
</evidence>
<gene>
    <name evidence="5" type="ORF">ECB94_20415</name>
</gene>
<dbReference type="GO" id="GO:0000027">
    <property type="term" value="P:ribosomal large subunit assembly"/>
    <property type="evidence" value="ECO:0007669"/>
    <property type="project" value="TreeGrafter"/>
</dbReference>
<dbReference type="RefSeq" id="WP_124941550.1">
    <property type="nucleotide sequence ID" value="NZ_CP033578.1"/>
</dbReference>
<dbReference type="PANTHER" id="PTHR48103">
    <property type="entry name" value="MIDASIN-RELATED"/>
    <property type="match status" value="1"/>
</dbReference>
<dbReference type="InterPro" id="IPR025865">
    <property type="entry name" value="CobS_N_dom"/>
</dbReference>
<dbReference type="GO" id="GO:0016887">
    <property type="term" value="F:ATP hydrolysis activity"/>
    <property type="evidence" value="ECO:0007669"/>
    <property type="project" value="InterPro"/>
</dbReference>
<dbReference type="GO" id="GO:0005524">
    <property type="term" value="F:ATP binding"/>
    <property type="evidence" value="ECO:0007669"/>
    <property type="project" value="UniProtKB-KW"/>
</dbReference>
<evidence type="ECO:0000259" key="4">
    <source>
        <dbReference type="Pfam" id="PF12556"/>
    </source>
</evidence>
<proteinExistence type="predicted"/>
<feature type="domain" description="ATPase dynein-related AAA" evidence="3">
    <location>
        <begin position="64"/>
        <end position="185"/>
    </location>
</feature>
<dbReference type="PANTHER" id="PTHR48103:SF2">
    <property type="entry name" value="MIDASIN"/>
    <property type="match status" value="1"/>
</dbReference>
<evidence type="ECO:0000259" key="3">
    <source>
        <dbReference type="Pfam" id="PF07728"/>
    </source>
</evidence>
<evidence type="ECO:0000256" key="2">
    <source>
        <dbReference type="ARBA" id="ARBA00022840"/>
    </source>
</evidence>
<evidence type="ECO:0000313" key="5">
    <source>
        <dbReference type="EMBL" id="AYV23651.1"/>
    </source>
</evidence>
<dbReference type="EMBL" id="CP033578">
    <property type="protein sequence ID" value="AYV23651.1"/>
    <property type="molecule type" value="Genomic_DNA"/>
</dbReference>
<organism evidence="5 6">
    <name type="scientific">Vibrio mediterranei</name>
    <dbReference type="NCBI Taxonomy" id="689"/>
    <lineage>
        <taxon>Bacteria</taxon>
        <taxon>Pseudomonadati</taxon>
        <taxon>Pseudomonadota</taxon>
        <taxon>Gammaproteobacteria</taxon>
        <taxon>Vibrionales</taxon>
        <taxon>Vibrionaceae</taxon>
        <taxon>Vibrio</taxon>
    </lineage>
</organism>
<keyword evidence="1" id="KW-0547">Nucleotide-binding</keyword>
<name>A0A3G4VLA9_9VIBR</name>
<dbReference type="InterPro" id="IPR011704">
    <property type="entry name" value="ATPase_dyneun-rel_AAA"/>
</dbReference>
<keyword evidence="2" id="KW-0067">ATP-binding</keyword>
<dbReference type="Gene3D" id="3.40.50.300">
    <property type="entry name" value="P-loop containing nucleotide triphosphate hydrolases"/>
    <property type="match status" value="1"/>
</dbReference>
<dbReference type="SUPFAM" id="SSF52540">
    <property type="entry name" value="P-loop containing nucleoside triphosphate hydrolases"/>
    <property type="match status" value="1"/>
</dbReference>
<dbReference type="Proteomes" id="UP000279760">
    <property type="component" value="Chromosome 2"/>
</dbReference>
<reference evidence="5 6" key="1">
    <citation type="submission" date="2018-11" db="EMBL/GenBank/DDBJ databases">
        <title>Complete Genome Sequence of Vbrio mediterranei 117-T6: a Potential Pathogen Bacteria Isolated from the Conchocelis of Pyropia.</title>
        <authorList>
            <person name="Liu Q."/>
        </authorList>
    </citation>
    <scope>NUCLEOTIDE SEQUENCE [LARGE SCALE GENOMIC DNA]</scope>
    <source>
        <strain evidence="5 6">117-T6</strain>
    </source>
</reference>
<feature type="domain" description="Cobaltochelatase subunit CobS N-terminal" evidence="4">
    <location>
        <begin position="7"/>
        <end position="36"/>
    </location>
</feature>
<dbReference type="GO" id="GO:0030687">
    <property type="term" value="C:preribosome, large subunit precursor"/>
    <property type="evidence" value="ECO:0007669"/>
    <property type="project" value="TreeGrafter"/>
</dbReference>
<evidence type="ECO:0000313" key="6">
    <source>
        <dbReference type="Proteomes" id="UP000279760"/>
    </source>
</evidence>
<sequence length="330" mass="37163">MKEKEWVPTKQVSVREYFGIDSGLTVWAFEEAGEYVPQIDPNYCFDPEVTLAILAGFSSNRRTLIQGTHGTGKSSHIEQVAARLNWPCLRINLDGHLSRLDFIGKDSIVIKDGMQVTEFKEGILPQSIQQPIALVLDEYDAGRPDVMFVIQQLLEQDGKYTSLEQNRVITPHPYFRLFATCNTLGLGNFSGLYSGTQVLNHSQLDRWNIIATLNYLDPKHEANIVLSKNPELNNDLGFTLIEQMIATAGMTRNGFMAGDLSTVMSPRTVLTWAENIRIFNDVATAFRLSFLNRCEEEEKQLVSEYYFRCFGEPLIASTSSSSTMEQTSHG</sequence>
<dbReference type="Pfam" id="PF07728">
    <property type="entry name" value="AAA_5"/>
    <property type="match status" value="1"/>
</dbReference>
<dbReference type="InterPro" id="IPR027417">
    <property type="entry name" value="P-loop_NTPase"/>
</dbReference>